<dbReference type="Gene3D" id="3.40.140.70">
    <property type="entry name" value="Ubiquitin-like modifier-activating enzyme ATG7 N-terminal domain"/>
    <property type="match status" value="1"/>
</dbReference>
<keyword evidence="5" id="KW-1185">Reference proteome</keyword>
<evidence type="ECO:0000259" key="2">
    <source>
        <dbReference type="Pfam" id="PF00899"/>
    </source>
</evidence>
<name>A0A9W5T9T5_BABOV</name>
<reference evidence="4" key="1">
    <citation type="submission" date="2019-12" db="EMBL/GenBank/DDBJ databases">
        <title>Genome sequence of Babesia ovis.</title>
        <authorList>
            <person name="Yamagishi J."/>
            <person name="Sevinc F."/>
            <person name="Xuan X."/>
        </authorList>
    </citation>
    <scope>NUCLEOTIDE SEQUENCE</scope>
    <source>
        <strain evidence="4">Selcuk</strain>
    </source>
</reference>
<dbReference type="GO" id="GO:0019778">
    <property type="term" value="F:Atg12 activating enzyme activity"/>
    <property type="evidence" value="ECO:0007669"/>
    <property type="project" value="TreeGrafter"/>
</dbReference>
<dbReference type="SUPFAM" id="SSF69572">
    <property type="entry name" value="Activating enzymes of the ubiquitin-like proteins"/>
    <property type="match status" value="1"/>
</dbReference>
<dbReference type="GO" id="GO:0000407">
    <property type="term" value="C:phagophore assembly site"/>
    <property type="evidence" value="ECO:0007669"/>
    <property type="project" value="TreeGrafter"/>
</dbReference>
<organism evidence="4 5">
    <name type="scientific">Babesia ovis</name>
    <dbReference type="NCBI Taxonomy" id="5869"/>
    <lineage>
        <taxon>Eukaryota</taxon>
        <taxon>Sar</taxon>
        <taxon>Alveolata</taxon>
        <taxon>Apicomplexa</taxon>
        <taxon>Aconoidasida</taxon>
        <taxon>Piroplasmida</taxon>
        <taxon>Babesiidae</taxon>
        <taxon>Babesia</taxon>
    </lineage>
</organism>
<gene>
    <name evidence="4" type="ORF">BaOVIS_014110</name>
</gene>
<dbReference type="GO" id="GO:0019779">
    <property type="term" value="F:Atg8 activating enzyme activity"/>
    <property type="evidence" value="ECO:0007669"/>
    <property type="project" value="TreeGrafter"/>
</dbReference>
<dbReference type="Pfam" id="PF00899">
    <property type="entry name" value="ThiF"/>
    <property type="match status" value="1"/>
</dbReference>
<sequence>MEAETSSKLPPIYVNKSKRVRTDVLTRQALVPPIFRRREILKREAKYARVHSANVTNEAQTAADEQYRNSLYEAYKTDFNFISPELKLNRNLTKSQETKDATSGGDSDGTARKTPRRRKRQKTSLADFPDTLPSSPWLHRVTPMLFKIMAEQDEALNDPSSSTFQTKISQIHKSDERLEESTLREVANVLTKMVTYIDDWRENARKVIHQGITIEEARTLLEEFREITGGLIKVDFVTEMENDIKSCEEFGAKVMQVMTTPSSGSDRTVSLEDVHNLVQESRTYRFLVPEVVALQSILRNLLSIRSLMERSVLELDINECESLAAISEKGIVHLPRLDELRRRLQESVWLHSANRVCQRQVKYSFAKNLLESVPDVLRDHRLYSIVKQKCQRVENWLGHIAQFSFYKMIVTDGQNGGQLSKKTALAQSTTDKEADPGIKCDARTFDELCSTYYKLGMTLPVYRNIEPLYQSLRRLHRRLTKIESLLDTNSRNPNLATDCLLLLQHSESLSVYIDLTEQLQPIRTGVELWLDYEKRCRKVLDSVKSYSITADFNKLKTDWGFLLTFRKTTKLTDSDFDCLRELMQAYVNEERVSFDEIRKLEAEFSSLRVKNLVLQREMNEIFDKGHNLLSKINTSLEDIKEDLGKSDAVLSHVVMVILDVLKFGAKLDSMPVLILCLDYLRWSRDFYNALLSDINTVDGGSRLKALAAVGTDVPLKEITSSVDVNKTILEQLYEAKTIPPEIVAPIKEFDLLRHILVNDRYTDVRIIIGDYCILRKEFRVHAFAAVDGSLWLDEHSFDEECCRFKDCESSSSSITTRHAAERAQLLTRCTPTAQNSLNCKCSLVPGTLVSLPNLSDFRGINLQLEVERACGKTSLNDGLQIFGTPINRDIWQYNGRFSGIANLRRFVIVSYMDIKACICHYSIASPVVKPVKHCSLLHSSFLYASGDLRDTEPKHRSTFNLYISEIVVVAQLFPSPVPYIFFAASRINGKLVTVDICDIHVIDDGNLSLKGTNCSVKDIIFVGFGKISNIAALPRHWCTAILALCHTLSLYSKRLRFMLIDMDATTAIRENRDRTIAVVYEISFGDTINSVDDLTINYGYRINTDCIIPSESKHEHIYDFRQSVDPNSVDKADSSLRLQMMTWRIVPELKPGNITKLRICVIGVGSLGCQIIRQLLAWGVYNFVIIDYGIVTNSTRQCLYTSQHTNGNIPKIVAASSEIGRIRPDADVYSLNMFVPMPGHQVSKENLEDSYQKLSNLMLSSDVVFLSTDSKESRWLPSLIGAAACTGSPLQEANPEDDSFYQGKCNKTKIPLVISTGVSFDSYMIVRHGYGNFQGGCYFCSDVQPPNDTISGRPLDETCTLVKPGAVGMCAAAAVELLISLTQHDDGFQALHNSSSCLGRVPHAIHMNLSDLSIKQLYVGKSEHCVCCSKNVIERFKSDPRSFLSQVMENPSILSDISGLNTSLKSVSTYNANDAPADSDYLVL</sequence>
<dbReference type="InterPro" id="IPR035985">
    <property type="entry name" value="Ubiquitin-activating_enz"/>
</dbReference>
<dbReference type="GO" id="GO:0032446">
    <property type="term" value="P:protein modification by small protein conjugation"/>
    <property type="evidence" value="ECO:0007669"/>
    <property type="project" value="TreeGrafter"/>
</dbReference>
<proteinExistence type="predicted"/>
<dbReference type="InterPro" id="IPR000594">
    <property type="entry name" value="ThiF_NAD_FAD-bd"/>
</dbReference>
<feature type="compositionally biased region" description="Basic residues" evidence="1">
    <location>
        <begin position="113"/>
        <end position="122"/>
    </location>
</feature>
<dbReference type="GO" id="GO:0034727">
    <property type="term" value="P:piecemeal microautophagy of the nucleus"/>
    <property type="evidence" value="ECO:0007669"/>
    <property type="project" value="TreeGrafter"/>
</dbReference>
<dbReference type="PANTHER" id="PTHR10953:SF3">
    <property type="entry name" value="UBIQUITIN-LIKE MODIFIER-ACTIVATING ENZYME ATG7"/>
    <property type="match status" value="1"/>
</dbReference>
<feature type="domain" description="Lysine-specific demethylase-like" evidence="3">
    <location>
        <begin position="200"/>
        <end position="532"/>
    </location>
</feature>
<dbReference type="Proteomes" id="UP001057455">
    <property type="component" value="Unassembled WGS sequence"/>
</dbReference>
<dbReference type="GO" id="GO:0000422">
    <property type="term" value="P:autophagy of mitochondrion"/>
    <property type="evidence" value="ECO:0007669"/>
    <property type="project" value="TreeGrafter"/>
</dbReference>
<evidence type="ECO:0000256" key="1">
    <source>
        <dbReference type="SAM" id="MobiDB-lite"/>
    </source>
</evidence>
<evidence type="ECO:0000259" key="3">
    <source>
        <dbReference type="Pfam" id="PF08429"/>
    </source>
</evidence>
<evidence type="ECO:0000313" key="4">
    <source>
        <dbReference type="EMBL" id="GFE54007.1"/>
    </source>
</evidence>
<dbReference type="Pfam" id="PF08429">
    <property type="entry name" value="PLU-1"/>
    <property type="match status" value="1"/>
</dbReference>
<evidence type="ECO:0000313" key="5">
    <source>
        <dbReference type="Proteomes" id="UP001057455"/>
    </source>
</evidence>
<dbReference type="InterPro" id="IPR013637">
    <property type="entry name" value="Lys_sp_deMease-like_dom"/>
</dbReference>
<dbReference type="PANTHER" id="PTHR10953">
    <property type="entry name" value="UBIQUITIN-ACTIVATING ENZYME E1"/>
    <property type="match status" value="1"/>
</dbReference>
<dbReference type="EMBL" id="BLIY01000008">
    <property type="protein sequence ID" value="GFE54007.1"/>
    <property type="molecule type" value="Genomic_DNA"/>
</dbReference>
<dbReference type="InterPro" id="IPR042522">
    <property type="entry name" value="Atg7_N_1"/>
</dbReference>
<dbReference type="InterPro" id="IPR045886">
    <property type="entry name" value="ThiF/MoeB/HesA"/>
</dbReference>
<feature type="domain" description="THIF-type NAD/FAD binding fold" evidence="2">
    <location>
        <begin position="1139"/>
        <end position="1385"/>
    </location>
</feature>
<comment type="caution">
    <text evidence="4">The sequence shown here is derived from an EMBL/GenBank/DDBJ whole genome shotgun (WGS) entry which is preliminary data.</text>
</comment>
<accession>A0A9W5T9T5</accession>
<dbReference type="OrthoDB" id="361661at2759"/>
<feature type="region of interest" description="Disordered" evidence="1">
    <location>
        <begin position="90"/>
        <end position="131"/>
    </location>
</feature>
<dbReference type="GO" id="GO:0000045">
    <property type="term" value="P:autophagosome assembly"/>
    <property type="evidence" value="ECO:0007669"/>
    <property type="project" value="TreeGrafter"/>
</dbReference>
<protein>
    <recommendedName>
        <fullName evidence="6">ThiF family protein</fullName>
    </recommendedName>
</protein>
<evidence type="ECO:0008006" key="6">
    <source>
        <dbReference type="Google" id="ProtNLM"/>
    </source>
</evidence>
<dbReference type="Gene3D" id="3.40.50.720">
    <property type="entry name" value="NAD(P)-binding Rossmann-like Domain"/>
    <property type="match status" value="1"/>
</dbReference>
<dbReference type="GO" id="GO:0006995">
    <property type="term" value="P:cellular response to nitrogen starvation"/>
    <property type="evidence" value="ECO:0007669"/>
    <property type="project" value="TreeGrafter"/>
</dbReference>